<dbReference type="GeneID" id="95968318"/>
<evidence type="ECO:0000256" key="6">
    <source>
        <dbReference type="ARBA" id="ARBA00022842"/>
    </source>
</evidence>
<comment type="function">
    <text evidence="11">Involved in the biosynthesis of isoprenoids. Catalyzes the 1,3-allylic rearrangement of the homoallylic substrate isopentenyl (IPP) to its allylic isomer, dimethylallyl diphosphate (DMAPP).</text>
</comment>
<comment type="cofactor">
    <cofactor evidence="1 11">
        <name>FMN</name>
        <dbReference type="ChEBI" id="CHEBI:58210"/>
    </cofactor>
</comment>
<comment type="catalytic activity">
    <reaction evidence="11">
        <text>isopentenyl diphosphate = dimethylallyl diphosphate</text>
        <dbReference type="Rhea" id="RHEA:23284"/>
        <dbReference type="ChEBI" id="CHEBI:57623"/>
        <dbReference type="ChEBI" id="CHEBI:128769"/>
        <dbReference type="EC" id="5.3.3.2"/>
    </reaction>
</comment>
<feature type="binding site" evidence="11">
    <location>
        <position position="92"/>
    </location>
    <ligand>
        <name>FMN</name>
        <dbReference type="ChEBI" id="CHEBI:58210"/>
    </ligand>
</feature>
<reference evidence="13 14" key="1">
    <citation type="submission" date="2023-09" db="EMBL/GenBank/DDBJ databases">
        <authorList>
            <person name="Golyshina O.V."/>
            <person name="Lunev E.A."/>
            <person name="Bargiela R."/>
            <person name="Gaines M.C."/>
            <person name="Daum B."/>
            <person name="Bale N.J."/>
            <person name="Koenen M."/>
            <person name="Sinninghe Damst J.S."/>
            <person name="Yakimov M."/>
            <person name="Golyshin P.N."/>
        </authorList>
    </citation>
    <scope>NUCLEOTIDE SEQUENCE [LARGE SCALE GENOMIC DNA]</scope>
    <source>
        <strain evidence="13 14">M1</strain>
    </source>
</reference>
<dbReference type="InterPro" id="IPR000262">
    <property type="entry name" value="FMN-dep_DH"/>
</dbReference>
<dbReference type="HAMAP" id="MF_00354">
    <property type="entry name" value="Idi_2"/>
    <property type="match status" value="1"/>
</dbReference>
<evidence type="ECO:0000256" key="4">
    <source>
        <dbReference type="ARBA" id="ARBA00022643"/>
    </source>
</evidence>
<dbReference type="InterPro" id="IPR013785">
    <property type="entry name" value="Aldolase_TIM"/>
</dbReference>
<keyword evidence="3 11" id="KW-0285">Flavoprotein</keyword>
<feature type="binding site" evidence="11">
    <location>
        <begin position="5"/>
        <end position="6"/>
    </location>
    <ligand>
        <name>substrate</name>
    </ligand>
</feature>
<dbReference type="PANTHER" id="PTHR43665:SF1">
    <property type="entry name" value="ISOPENTENYL-DIPHOSPHATE DELTA-ISOMERASE"/>
    <property type="match status" value="1"/>
</dbReference>
<feature type="domain" description="FMN-dependent dehydrogenase" evidence="12">
    <location>
        <begin position="260"/>
        <end position="333"/>
    </location>
</feature>
<evidence type="ECO:0000256" key="10">
    <source>
        <dbReference type="ARBA" id="ARBA00025810"/>
    </source>
</evidence>
<evidence type="ECO:0000256" key="2">
    <source>
        <dbReference type="ARBA" id="ARBA00022490"/>
    </source>
</evidence>
<evidence type="ECO:0000256" key="9">
    <source>
        <dbReference type="ARBA" id="ARBA00023235"/>
    </source>
</evidence>
<keyword evidence="6 11" id="KW-0460">Magnesium</keyword>
<keyword evidence="14" id="KW-1185">Reference proteome</keyword>
<dbReference type="GO" id="GO:0005737">
    <property type="term" value="C:cytoplasm"/>
    <property type="evidence" value="ECO:0007669"/>
    <property type="project" value="UniProtKB-SubCell"/>
</dbReference>
<dbReference type="GO" id="GO:0008299">
    <property type="term" value="P:isoprenoid biosynthetic process"/>
    <property type="evidence" value="ECO:0007669"/>
    <property type="project" value="UniProtKB-UniRule"/>
</dbReference>
<sequence>MIENRKEEHVKIAEKENVTADHNFWDDIHIIHQAVPEIDFDSINTQVEVMGKRLNFPLIISSMTGGTPLAKRINENLSNMAEKFGIGMGVGSMRAAVEKRELADTYSMLAEKKIPMKMANIGAPQLISQSKRAFSDGDIEYLFNLIGANFLIIHFNFLQEMVQPEGDRNAKGILKRIGEIAGSYPVIAKETGNGFSREAALMLKDKGVKAIDVGGLGGTSFAAIEYFRAVKTDDKEKMNAGKTFWNWGIPSPASIKYCSVGLPVFGSGGLRNGLDLAKVILMGGELGGFARSLLKNADQSQEDLEDQIKFLIRDFKVAMFLTGSESVNDLKKAKYFITEPLKSWITAYDR</sequence>
<evidence type="ECO:0000256" key="5">
    <source>
        <dbReference type="ARBA" id="ARBA00022723"/>
    </source>
</evidence>
<dbReference type="RefSeq" id="WP_393971310.1">
    <property type="nucleotide sequence ID" value="NZ_CP133772.1"/>
</dbReference>
<keyword evidence="8 11" id="KW-0414">Isoprene biosynthesis</keyword>
<evidence type="ECO:0000256" key="1">
    <source>
        <dbReference type="ARBA" id="ARBA00001917"/>
    </source>
</evidence>
<dbReference type="NCBIfam" id="TIGR02151">
    <property type="entry name" value="IPP_isom_2"/>
    <property type="match status" value="1"/>
</dbReference>
<dbReference type="Pfam" id="PF01070">
    <property type="entry name" value="FMN_dh"/>
    <property type="match status" value="1"/>
</dbReference>
<dbReference type="GO" id="GO:0070402">
    <property type="term" value="F:NADPH binding"/>
    <property type="evidence" value="ECO:0007669"/>
    <property type="project" value="UniProtKB-UniRule"/>
</dbReference>
<comment type="subcellular location">
    <subcellularLocation>
        <location evidence="11">Cytoplasm</location>
    </subcellularLocation>
</comment>
<evidence type="ECO:0000256" key="8">
    <source>
        <dbReference type="ARBA" id="ARBA00023229"/>
    </source>
</evidence>
<dbReference type="AlphaFoldDB" id="A0AAX4NHH8"/>
<dbReference type="GO" id="GO:0010181">
    <property type="term" value="F:FMN binding"/>
    <property type="evidence" value="ECO:0007669"/>
    <property type="project" value="UniProtKB-UniRule"/>
</dbReference>
<accession>A0AAX4NHH8</accession>
<dbReference type="GO" id="GO:0000287">
    <property type="term" value="F:magnesium ion binding"/>
    <property type="evidence" value="ECO:0007669"/>
    <property type="project" value="UniProtKB-UniRule"/>
</dbReference>
<comment type="similarity">
    <text evidence="11">Belongs to the IPP isomerase type 2 family.</text>
</comment>
<comment type="cofactor">
    <cofactor evidence="11">
        <name>NADPH</name>
        <dbReference type="ChEBI" id="CHEBI:57783"/>
    </cofactor>
</comment>
<feature type="binding site" evidence="11">
    <location>
        <begin position="290"/>
        <end position="291"/>
    </location>
    <ligand>
        <name>FMN</name>
        <dbReference type="ChEBI" id="CHEBI:58210"/>
    </ligand>
</feature>
<feature type="binding site" evidence="11">
    <location>
        <position position="160"/>
    </location>
    <ligand>
        <name>Mg(2+)</name>
        <dbReference type="ChEBI" id="CHEBI:18420"/>
    </ligand>
</feature>
<keyword evidence="5 11" id="KW-0479">Metal-binding</keyword>
<dbReference type="EMBL" id="CP133772">
    <property type="protein sequence ID" value="WYY00987.1"/>
    <property type="molecule type" value="Genomic_DNA"/>
</dbReference>
<evidence type="ECO:0000256" key="7">
    <source>
        <dbReference type="ARBA" id="ARBA00022857"/>
    </source>
</evidence>
<dbReference type="CDD" id="cd02811">
    <property type="entry name" value="IDI-2_FMN"/>
    <property type="match status" value="1"/>
</dbReference>
<keyword evidence="9 11" id="KW-0413">Isomerase</keyword>
<dbReference type="EC" id="5.3.3.2" evidence="11"/>
<dbReference type="GO" id="GO:0004452">
    <property type="term" value="F:isopentenyl-diphosphate delta-isomerase activity"/>
    <property type="evidence" value="ECO:0007669"/>
    <property type="project" value="UniProtKB-UniRule"/>
</dbReference>
<dbReference type="PANTHER" id="PTHR43665">
    <property type="entry name" value="ISOPENTENYL-DIPHOSPHATE DELTA-ISOMERASE"/>
    <property type="match status" value="1"/>
</dbReference>
<proteinExistence type="inferred from homology"/>
<evidence type="ECO:0000256" key="11">
    <source>
        <dbReference type="HAMAP-Rule" id="MF_00354"/>
    </source>
</evidence>
<keyword evidence="7 11" id="KW-0521">NADP</keyword>
<dbReference type="SUPFAM" id="SSF51395">
    <property type="entry name" value="FMN-linked oxidoreductases"/>
    <property type="match status" value="1"/>
</dbReference>
<dbReference type="Gene3D" id="3.20.20.70">
    <property type="entry name" value="Aldolase class I"/>
    <property type="match status" value="1"/>
</dbReference>
<keyword evidence="2 11" id="KW-0963">Cytoplasm</keyword>
<comment type="cofactor">
    <cofactor evidence="11">
        <name>Mg(2+)</name>
        <dbReference type="ChEBI" id="CHEBI:18420"/>
    </cofactor>
</comment>
<evidence type="ECO:0000256" key="3">
    <source>
        <dbReference type="ARBA" id="ARBA00022630"/>
    </source>
</evidence>
<evidence type="ECO:0000313" key="14">
    <source>
        <dbReference type="Proteomes" id="UP001451606"/>
    </source>
</evidence>
<name>A0AAX4NHH8_9ARCH</name>
<dbReference type="GO" id="GO:0016491">
    <property type="term" value="F:oxidoreductase activity"/>
    <property type="evidence" value="ECO:0007669"/>
    <property type="project" value="InterPro"/>
</dbReference>
<feature type="binding site" evidence="11">
    <location>
        <position position="120"/>
    </location>
    <ligand>
        <name>FMN</name>
        <dbReference type="ChEBI" id="CHEBI:58210"/>
    </ligand>
</feature>
<feature type="binding site" evidence="11">
    <location>
        <position position="189"/>
    </location>
    <ligand>
        <name>FMN</name>
        <dbReference type="ChEBI" id="CHEBI:58210"/>
    </ligand>
</feature>
<evidence type="ECO:0000313" key="13">
    <source>
        <dbReference type="EMBL" id="WYY00987.1"/>
    </source>
</evidence>
<feature type="binding site" evidence="11">
    <location>
        <begin position="92"/>
        <end position="94"/>
    </location>
    <ligand>
        <name>substrate</name>
    </ligand>
</feature>
<feature type="binding site" evidence="11">
    <location>
        <position position="61"/>
    </location>
    <ligand>
        <name>FMN</name>
        <dbReference type="ChEBI" id="CHEBI:58210"/>
    </ligand>
</feature>
<feature type="binding site" evidence="11">
    <location>
        <begin position="62"/>
        <end position="64"/>
    </location>
    <ligand>
        <name>FMN</name>
        <dbReference type="ChEBI" id="CHEBI:58210"/>
    </ligand>
</feature>
<gene>
    <name evidence="11 13" type="primary">fni</name>
    <name evidence="13" type="ORF">OXIME_001580</name>
</gene>
<feature type="binding site" evidence="11">
    <location>
        <position position="159"/>
    </location>
    <ligand>
        <name>substrate</name>
    </ligand>
</feature>
<comment type="caution">
    <text evidence="11">Lacks conserved residue(s) required for the propagation of feature annotation.</text>
</comment>
<comment type="subunit">
    <text evidence="10 11">Homooctamer. Dimer of tetramers.</text>
</comment>
<keyword evidence="4 11" id="KW-0288">FMN</keyword>
<dbReference type="PIRSF" id="PIRSF003314">
    <property type="entry name" value="IPP_isomerase"/>
    <property type="match status" value="1"/>
</dbReference>
<feature type="binding site" evidence="11">
    <location>
        <position position="219"/>
    </location>
    <ligand>
        <name>FMN</name>
        <dbReference type="ChEBI" id="CHEBI:58210"/>
    </ligand>
</feature>
<organism evidence="13 14">
    <name type="scientific">Oxyplasma meridianum</name>
    <dbReference type="NCBI Taxonomy" id="3073602"/>
    <lineage>
        <taxon>Archaea</taxon>
        <taxon>Methanobacteriati</taxon>
        <taxon>Thermoplasmatota</taxon>
        <taxon>Thermoplasmata</taxon>
        <taxon>Thermoplasmatales</taxon>
        <taxon>Thermoplasmataceae</taxon>
        <taxon>Oxyplasma</taxon>
    </lineage>
</organism>
<dbReference type="Proteomes" id="UP001451606">
    <property type="component" value="Chromosome"/>
</dbReference>
<evidence type="ECO:0000259" key="12">
    <source>
        <dbReference type="Pfam" id="PF01070"/>
    </source>
</evidence>
<protein>
    <recommendedName>
        <fullName evidence="11">Isopentenyl-diphosphate delta-isomerase</fullName>
        <shortName evidence="11">IPP isomerase</shortName>
        <ecNumber evidence="11">5.3.3.2</ecNumber>
    </recommendedName>
    <alternativeName>
        <fullName evidence="11">Isopentenyl diphosphate:dimethylallyl diphosphate isomerase</fullName>
    </alternativeName>
    <alternativeName>
        <fullName evidence="11">Isopentenyl pyrophosphate isomerase</fullName>
    </alternativeName>
    <alternativeName>
        <fullName evidence="11">Type 2 isopentenyl diphosphate isomerase</fullName>
        <shortName evidence="11">IDI-2</shortName>
    </alternativeName>
</protein>
<feature type="binding site" evidence="11">
    <location>
        <begin position="269"/>
        <end position="271"/>
    </location>
    <ligand>
        <name>FMN</name>
        <dbReference type="ChEBI" id="CHEBI:58210"/>
    </ligand>
</feature>
<dbReference type="InterPro" id="IPR011179">
    <property type="entry name" value="IPdP_isomerase"/>
</dbReference>
<dbReference type="KEGG" id="omr:OXIME_001580"/>